<reference evidence="1 2" key="1">
    <citation type="submission" date="2024-05" db="EMBL/GenBank/DDBJ databases">
        <authorList>
            <person name="Wallberg A."/>
        </authorList>
    </citation>
    <scope>NUCLEOTIDE SEQUENCE [LARGE SCALE GENOMIC DNA]</scope>
</reference>
<name>A0AAV2Q549_MEGNR</name>
<dbReference type="EMBL" id="CAXKWB010003811">
    <property type="protein sequence ID" value="CAL4070432.1"/>
    <property type="molecule type" value="Genomic_DNA"/>
</dbReference>
<sequence length="192" mass="21117">MAVNGYTGAFVVLSSCGKCLAAWENHCSILNSLANQLQTCERSETDGFEVPDETLPAVRTTIQEKMIDEVRALSAIVDDLERSRSQLSTLCCRMEIRCNKLLLSADTPSSSTKDDVAEAIISQDSAAEFRQLKTISGVATQLSLLIAMKKVPLQNSQMEDFQKLNKAFKDNAVATKDLEARLKEVTLLLKTL</sequence>
<organism evidence="1 2">
    <name type="scientific">Meganyctiphanes norvegica</name>
    <name type="common">Northern krill</name>
    <name type="synonym">Thysanopoda norvegica</name>
    <dbReference type="NCBI Taxonomy" id="48144"/>
    <lineage>
        <taxon>Eukaryota</taxon>
        <taxon>Metazoa</taxon>
        <taxon>Ecdysozoa</taxon>
        <taxon>Arthropoda</taxon>
        <taxon>Crustacea</taxon>
        <taxon>Multicrustacea</taxon>
        <taxon>Malacostraca</taxon>
        <taxon>Eumalacostraca</taxon>
        <taxon>Eucarida</taxon>
        <taxon>Euphausiacea</taxon>
        <taxon>Euphausiidae</taxon>
        <taxon>Meganyctiphanes</taxon>
    </lineage>
</organism>
<dbReference type="Proteomes" id="UP001497623">
    <property type="component" value="Unassembled WGS sequence"/>
</dbReference>
<accession>A0AAV2Q549</accession>
<comment type="caution">
    <text evidence="1">The sequence shown here is derived from an EMBL/GenBank/DDBJ whole genome shotgun (WGS) entry which is preliminary data.</text>
</comment>
<evidence type="ECO:0000313" key="2">
    <source>
        <dbReference type="Proteomes" id="UP001497623"/>
    </source>
</evidence>
<keyword evidence="2" id="KW-1185">Reference proteome</keyword>
<dbReference type="AlphaFoldDB" id="A0AAV2Q549"/>
<protein>
    <submittedName>
        <fullName evidence="1">Uncharacterized protein</fullName>
    </submittedName>
</protein>
<proteinExistence type="predicted"/>
<evidence type="ECO:0000313" key="1">
    <source>
        <dbReference type="EMBL" id="CAL4070432.1"/>
    </source>
</evidence>
<gene>
    <name evidence="1" type="ORF">MNOR_LOCUS8267</name>
</gene>